<dbReference type="EMBL" id="BT148211">
    <property type="protein sequence ID" value="AFK48005.1"/>
    <property type="molecule type" value="mRNA"/>
</dbReference>
<evidence type="ECO:0000313" key="1">
    <source>
        <dbReference type="EMBL" id="AFK48005.1"/>
    </source>
</evidence>
<sequence length="32" mass="3497">MVFEFMDHEGSAGSELLIDNEGNLKLAIFGLV</sequence>
<reference evidence="1" key="1">
    <citation type="submission" date="2012-05" db="EMBL/GenBank/DDBJ databases">
        <authorList>
            <person name="Krishnakumar V."/>
            <person name="Cheung F."/>
            <person name="Xiao Y."/>
            <person name="Chan A."/>
            <person name="Moskal W.A."/>
            <person name="Town C.D."/>
        </authorList>
    </citation>
    <scope>NUCLEOTIDE SEQUENCE</scope>
</reference>
<protein>
    <submittedName>
        <fullName evidence="1">Uncharacterized protein</fullName>
    </submittedName>
</protein>
<name>I3T663_LOTJA</name>
<accession>I3T663</accession>
<proteinExistence type="evidence at transcript level"/>
<organism evidence="1">
    <name type="scientific">Lotus japonicus</name>
    <name type="common">Lotus corniculatus var. japonicus</name>
    <dbReference type="NCBI Taxonomy" id="34305"/>
    <lineage>
        <taxon>Eukaryota</taxon>
        <taxon>Viridiplantae</taxon>
        <taxon>Streptophyta</taxon>
        <taxon>Embryophyta</taxon>
        <taxon>Tracheophyta</taxon>
        <taxon>Spermatophyta</taxon>
        <taxon>Magnoliopsida</taxon>
        <taxon>eudicotyledons</taxon>
        <taxon>Gunneridae</taxon>
        <taxon>Pentapetalae</taxon>
        <taxon>rosids</taxon>
        <taxon>fabids</taxon>
        <taxon>Fabales</taxon>
        <taxon>Fabaceae</taxon>
        <taxon>Papilionoideae</taxon>
        <taxon>50 kb inversion clade</taxon>
        <taxon>NPAAA clade</taxon>
        <taxon>Hologalegina</taxon>
        <taxon>robinioid clade</taxon>
        <taxon>Loteae</taxon>
        <taxon>Lotus</taxon>
    </lineage>
</organism>
<dbReference type="AlphaFoldDB" id="I3T663"/>